<gene>
    <name evidence="1" type="ORF">M2350_000555</name>
</gene>
<reference evidence="1 2" key="1">
    <citation type="submission" date="2022-08" db="EMBL/GenBank/DDBJ databases">
        <title>Bacterial and archaeal communities from various locations to study Microbial Dark Matter (Phase II).</title>
        <authorList>
            <person name="Stepanauskas R."/>
        </authorList>
    </citation>
    <scope>NUCLEOTIDE SEQUENCE [LARGE SCALE GENOMIC DNA]</scope>
    <source>
        <strain evidence="1 2">PD1</strain>
    </source>
</reference>
<evidence type="ECO:0000313" key="1">
    <source>
        <dbReference type="EMBL" id="MCS3918158.1"/>
    </source>
</evidence>
<keyword evidence="2" id="KW-1185">Reference proteome</keyword>
<organism evidence="1 2">
    <name type="scientific">Candidatus Fervidibacter sacchari</name>
    <dbReference type="NCBI Taxonomy" id="1448929"/>
    <lineage>
        <taxon>Bacteria</taxon>
        <taxon>Candidatus Fervidibacterota</taxon>
        <taxon>Candidatus Fervidibacter</taxon>
    </lineage>
</organism>
<sequence length="266" mass="30599">MPNPFPGMNPYLESPTFWRGVHASLIVYAREALQPQIRPRYRVDIEERVYIEVAERHIYPDITISKPPTYSLRSEGSVAVLEYDAPAVVLTVVSEPVHEPYLVIVERDSGKVVTVIEFLSHSNKTPGDEGYRLYRQKQREILQSDVNLVEVDLLRAGEYVLAPPEGEVRKHFSKWHYFVSIRQFKTMPSFALYPITIRQRLPRIFIPLAPEDERVAVLDLQALVDRCYDAGAYGDFIDYRSEPPPPAFDPEDAAWIDELLKSKGLR</sequence>
<comment type="caution">
    <text evidence="1">The sequence shown here is derived from an EMBL/GenBank/DDBJ whole genome shotgun (WGS) entry which is preliminary data.</text>
</comment>
<protein>
    <recommendedName>
        <fullName evidence="3">DUF4058 family protein</fullName>
    </recommendedName>
</protein>
<dbReference type="Proteomes" id="UP001204798">
    <property type="component" value="Unassembled WGS sequence"/>
</dbReference>
<name>A0ABT2EJL8_9BACT</name>
<proteinExistence type="predicted"/>
<evidence type="ECO:0000313" key="2">
    <source>
        <dbReference type="Proteomes" id="UP001204798"/>
    </source>
</evidence>
<dbReference type="EMBL" id="JANUCP010000001">
    <property type="protein sequence ID" value="MCS3918158.1"/>
    <property type="molecule type" value="Genomic_DNA"/>
</dbReference>
<dbReference type="Pfam" id="PF13267">
    <property type="entry name" value="DUF4058"/>
    <property type="match status" value="1"/>
</dbReference>
<dbReference type="RefSeq" id="WP_259093653.1">
    <property type="nucleotide sequence ID" value="NZ_CP130454.1"/>
</dbReference>
<dbReference type="InterPro" id="IPR025132">
    <property type="entry name" value="DUF4058"/>
</dbReference>
<accession>A0ABT2EJL8</accession>
<evidence type="ECO:0008006" key="3">
    <source>
        <dbReference type="Google" id="ProtNLM"/>
    </source>
</evidence>